<organism evidence="1 2">
    <name type="scientific">Chlorogloeopsis fritschii PCC 6912</name>
    <dbReference type="NCBI Taxonomy" id="211165"/>
    <lineage>
        <taxon>Bacteria</taxon>
        <taxon>Bacillati</taxon>
        <taxon>Cyanobacteriota</taxon>
        <taxon>Cyanophyceae</taxon>
        <taxon>Nostocales</taxon>
        <taxon>Chlorogloeopsidaceae</taxon>
        <taxon>Chlorogloeopsis</taxon>
    </lineage>
</organism>
<dbReference type="AlphaFoldDB" id="A0A433NLQ3"/>
<dbReference type="STRING" id="211165.GCA_000317285_00135"/>
<accession>A0A433NLQ3</accession>
<dbReference type="RefSeq" id="WP_016877472.1">
    <property type="nucleotide sequence ID" value="NZ_AJLN01000015.1"/>
</dbReference>
<dbReference type="EMBL" id="RSCJ01000006">
    <property type="protein sequence ID" value="RUR83864.1"/>
    <property type="molecule type" value="Genomic_DNA"/>
</dbReference>
<protein>
    <submittedName>
        <fullName evidence="1">Uncharacterized protein</fullName>
    </submittedName>
</protein>
<keyword evidence="2" id="KW-1185">Reference proteome</keyword>
<sequence length="61" mass="6560">MHPGAITLPKPVVTTCKVNIPLNIIQAIIKAHAAAEANINKLATQYKVSIQDATNIILHYA</sequence>
<evidence type="ECO:0000313" key="2">
    <source>
        <dbReference type="Proteomes" id="UP000268857"/>
    </source>
</evidence>
<name>A0A433NLQ3_CHLFR</name>
<evidence type="ECO:0000313" key="1">
    <source>
        <dbReference type="EMBL" id="RUR83864.1"/>
    </source>
</evidence>
<gene>
    <name evidence="1" type="ORF">PCC6912_21070</name>
</gene>
<dbReference type="Proteomes" id="UP000268857">
    <property type="component" value="Unassembled WGS sequence"/>
</dbReference>
<comment type="caution">
    <text evidence="1">The sequence shown here is derived from an EMBL/GenBank/DDBJ whole genome shotgun (WGS) entry which is preliminary data.</text>
</comment>
<proteinExistence type="predicted"/>
<reference evidence="1 2" key="1">
    <citation type="journal article" date="2019" name="Genome Biol. Evol.">
        <title>Day and night: Metabolic profiles and evolutionary relationships of six axenic non-marine cyanobacteria.</title>
        <authorList>
            <person name="Will S.E."/>
            <person name="Henke P."/>
            <person name="Boedeker C."/>
            <person name="Huang S."/>
            <person name="Brinkmann H."/>
            <person name="Rohde M."/>
            <person name="Jarek M."/>
            <person name="Friedl T."/>
            <person name="Seufert S."/>
            <person name="Schumacher M."/>
            <person name="Overmann J."/>
            <person name="Neumann-Schaal M."/>
            <person name="Petersen J."/>
        </authorList>
    </citation>
    <scope>NUCLEOTIDE SEQUENCE [LARGE SCALE GENOMIC DNA]</scope>
    <source>
        <strain evidence="1 2">PCC 6912</strain>
    </source>
</reference>